<evidence type="ECO:0000313" key="12">
    <source>
        <dbReference type="Proteomes" id="UP000185544"/>
    </source>
</evidence>
<dbReference type="InterPro" id="IPR017853">
    <property type="entry name" value="GH"/>
</dbReference>
<evidence type="ECO:0000256" key="4">
    <source>
        <dbReference type="ARBA" id="ARBA00020295"/>
    </source>
</evidence>
<dbReference type="GO" id="GO:0005975">
    <property type="term" value="P:carbohydrate metabolic process"/>
    <property type="evidence" value="ECO:0007669"/>
    <property type="project" value="InterPro"/>
</dbReference>
<dbReference type="Proteomes" id="UP000185544">
    <property type="component" value="Chromosome"/>
</dbReference>
<comment type="similarity">
    <text evidence="2 10">Belongs to the disproportionating enzyme family.</text>
</comment>
<evidence type="ECO:0000313" key="11">
    <source>
        <dbReference type="EMBL" id="APS00868.1"/>
    </source>
</evidence>
<evidence type="ECO:0000256" key="6">
    <source>
        <dbReference type="ARBA" id="ARBA00022679"/>
    </source>
</evidence>
<dbReference type="PANTHER" id="PTHR32438:SF5">
    <property type="entry name" value="4-ALPHA-GLUCANOTRANSFERASE DPE1, CHLOROPLASTIC_AMYLOPLASTIC"/>
    <property type="match status" value="1"/>
</dbReference>
<evidence type="ECO:0000256" key="8">
    <source>
        <dbReference type="ARBA" id="ARBA00031423"/>
    </source>
</evidence>
<dbReference type="EMBL" id="CP016908">
    <property type="protein sequence ID" value="APS00868.1"/>
    <property type="molecule type" value="Genomic_DNA"/>
</dbReference>
<dbReference type="AlphaFoldDB" id="A0A1L6MZP1"/>
<evidence type="ECO:0000256" key="7">
    <source>
        <dbReference type="ARBA" id="ARBA00023277"/>
    </source>
</evidence>
<keyword evidence="7 10" id="KW-0119">Carbohydrate metabolism</keyword>
<dbReference type="PANTHER" id="PTHR32438">
    <property type="entry name" value="4-ALPHA-GLUCANOTRANSFERASE DPE1, CHLOROPLASTIC/AMYLOPLASTIC"/>
    <property type="match status" value="1"/>
</dbReference>
<organism evidence="11 12">
    <name type="scientific">Pajaroellobacter abortibovis</name>
    <dbReference type="NCBI Taxonomy" id="1882918"/>
    <lineage>
        <taxon>Bacteria</taxon>
        <taxon>Pseudomonadati</taxon>
        <taxon>Myxococcota</taxon>
        <taxon>Polyangia</taxon>
        <taxon>Polyangiales</taxon>
        <taxon>Polyangiaceae</taxon>
    </lineage>
</organism>
<evidence type="ECO:0000256" key="3">
    <source>
        <dbReference type="ARBA" id="ARBA00012560"/>
    </source>
</evidence>
<keyword evidence="6 10" id="KW-0808">Transferase</keyword>
<sequence length="505" mass="58914">MLLPLFSIRTRRDWGIGEILDLPVAARWLQSAGQRFLQILPPHALSMEETSPYNSRTAFGIDPTYLSIEAIEDLTPLRLEQVLGQAGQQERQRLRACKQVDYRGVRTLKQTALQAAFANFYQHHWQPQTPRAREFQEFMERERDWLEDFVLYIVLKERYPGCSWTTWPLPVRNRTPGALSALQPSESLKKLFLAYLQWIAWTQWEQARNELKTMAFELVGDVSFGVNRESADVWARAPLFRLDLSLGVPPDDYFKKDQDWGLPPYRWSAMEEEGFAWLQARIRHARRLYDLFRLDHLIGYFRMYMRLPEGLGIFEPADEAVQRTRGEAILRVVLEAAEGTRVIGEDLGLVLPFMREVTEKLQITGYRVLCWERQEGGQLRLPSTFPENSVATWSTHDTPPITQWWHEFSPEERREFAHHAGFPVEANEKERTLPLLNWLLKSRSSLALLQVQELLGESIRINTPATVGDHNWVYRLPEPIEDLVQNPQVMQRCASIKEFVWKSGR</sequence>
<dbReference type="Gene3D" id="3.20.20.80">
    <property type="entry name" value="Glycosidases"/>
    <property type="match status" value="1"/>
</dbReference>
<evidence type="ECO:0000256" key="5">
    <source>
        <dbReference type="ARBA" id="ARBA00022676"/>
    </source>
</evidence>
<evidence type="ECO:0000256" key="1">
    <source>
        <dbReference type="ARBA" id="ARBA00000439"/>
    </source>
</evidence>
<dbReference type="GO" id="GO:0004134">
    <property type="term" value="F:4-alpha-glucanotransferase activity"/>
    <property type="evidence" value="ECO:0007669"/>
    <property type="project" value="UniProtKB-EC"/>
</dbReference>
<evidence type="ECO:0000256" key="9">
    <source>
        <dbReference type="ARBA" id="ARBA00031501"/>
    </source>
</evidence>
<protein>
    <recommendedName>
        <fullName evidence="4 10">4-alpha-glucanotransferase</fullName>
        <ecNumber evidence="3 10">2.4.1.25</ecNumber>
    </recommendedName>
    <alternativeName>
        <fullName evidence="8 10">Amylomaltase</fullName>
    </alternativeName>
    <alternativeName>
        <fullName evidence="9 10">Disproportionating enzyme</fullName>
    </alternativeName>
</protein>
<name>A0A1L6MZP1_9BACT</name>
<dbReference type="KEGG" id="pabo:BCY86_03340"/>
<evidence type="ECO:0000256" key="10">
    <source>
        <dbReference type="RuleBase" id="RU361207"/>
    </source>
</evidence>
<dbReference type="InterPro" id="IPR003385">
    <property type="entry name" value="Glyco_hydro_77"/>
</dbReference>
<reference evidence="11 12" key="1">
    <citation type="submission" date="2016-08" db="EMBL/GenBank/DDBJ databases">
        <title>Identification and validation of antigenic proteins from Pajaroellobacter abortibovis using de-novo genome sequence assembly and reverse vaccinology.</title>
        <authorList>
            <person name="Welly B.T."/>
            <person name="Miller M.R."/>
            <person name="Stott J.L."/>
            <person name="Blanchard M.T."/>
            <person name="Islas-Trejo A.D."/>
            <person name="O'Rourke S.M."/>
            <person name="Young A.E."/>
            <person name="Medrano J.F."/>
            <person name="Van Eenennaam A.L."/>
        </authorList>
    </citation>
    <scope>NUCLEOTIDE SEQUENCE [LARGE SCALE GENOMIC DNA]</scope>
    <source>
        <strain evidence="11 12">BTF92-0548A/99-0131</strain>
    </source>
</reference>
<accession>A0A1L6MZP1</accession>
<dbReference type="EC" id="2.4.1.25" evidence="3 10"/>
<keyword evidence="12" id="KW-1185">Reference proteome</keyword>
<keyword evidence="5 10" id="KW-0328">Glycosyltransferase</keyword>
<proteinExistence type="inferred from homology"/>
<dbReference type="Pfam" id="PF02446">
    <property type="entry name" value="Glyco_hydro_77"/>
    <property type="match status" value="1"/>
</dbReference>
<gene>
    <name evidence="11" type="ORF">BCY86_03340</name>
</gene>
<dbReference type="SUPFAM" id="SSF51445">
    <property type="entry name" value="(Trans)glycosidases"/>
    <property type="match status" value="1"/>
</dbReference>
<evidence type="ECO:0000256" key="2">
    <source>
        <dbReference type="ARBA" id="ARBA00005684"/>
    </source>
</evidence>
<dbReference type="STRING" id="1882918.BCY86_03340"/>
<comment type="catalytic activity">
    <reaction evidence="1 10">
        <text>Transfers a segment of a (1-&gt;4)-alpha-D-glucan to a new position in an acceptor, which may be glucose or a (1-&gt;4)-alpha-D-glucan.</text>
        <dbReference type="EC" id="2.4.1.25"/>
    </reaction>
</comment>
<dbReference type="NCBIfam" id="TIGR00217">
    <property type="entry name" value="malQ"/>
    <property type="match status" value="1"/>
</dbReference>